<feature type="transmembrane region" description="Helical" evidence="8">
    <location>
        <begin position="362"/>
        <end position="383"/>
    </location>
</feature>
<dbReference type="Proteomes" id="UP000053611">
    <property type="component" value="Unassembled WGS sequence"/>
</dbReference>
<sequence>MAIATNHLLMVPNNTHPQWWRDKGMRQNVLHCIGCCLCVFYIGYDQSLLSALQSIPQWNEFFDNPKDMWLGLIAASLFFPALITVFISSWISQRFGRRPAIWVGASLIVAGGLLNGLAQNTGQFIGGRALLGAGGAMTKVCAAPLLNELAHPRIRERMAASYYGWYFVGSTISAWLCLGGIYIKGDWGWRLPCIFQAFVPFLVILITFLAPESPRFLVGKGRPEEALRVLAKYHANGKEDDPMVQLEFNEIIVALESEGEEKDTHWRDLIKTPGNRRRTCMVVLIAFGTNWLGNALIAYYLTPVLRSVGVTSAVQTCSLNAGLAMWNVVICQTAAFFVPKISRRVSFFTSHGGMIKDTVKNANIGLATVPFLFIFYGFYDIAWQILQFHYPTEILPFRLRTKGLALFTACQVGANSFNQFVNPIALGRIKWRYYLVYIFINIAYVIYFYFYLIDTRGLPLEEVTMLFDYPRKDARRMAREEMEKRVAAEEERTRGTHKLQAVNSRGSGEKDVVNHVERV</sequence>
<comment type="subcellular location">
    <subcellularLocation>
        <location evidence="1">Membrane</location>
        <topology evidence="1">Multi-pass membrane protein</topology>
    </subcellularLocation>
</comment>
<proteinExistence type="inferred from homology"/>
<accession>A0A0J1B7S9</accession>
<keyword evidence="6 8" id="KW-0472">Membrane</keyword>
<dbReference type="AlphaFoldDB" id="A0A0J1B7S9"/>
<dbReference type="SUPFAM" id="SSF103473">
    <property type="entry name" value="MFS general substrate transporter"/>
    <property type="match status" value="1"/>
</dbReference>
<dbReference type="PANTHER" id="PTHR48022:SF52">
    <property type="entry name" value="SUGAR TRANSPORTER, PUTATIVE-RELATED"/>
    <property type="match status" value="1"/>
</dbReference>
<feature type="region of interest" description="Disordered" evidence="7">
    <location>
        <begin position="500"/>
        <end position="519"/>
    </location>
</feature>
<keyword evidence="3" id="KW-0813">Transport</keyword>
<dbReference type="STRING" id="879819.A0A0J1B7S9"/>
<feature type="transmembrane region" description="Helical" evidence="8">
    <location>
        <begin position="321"/>
        <end position="341"/>
    </location>
</feature>
<keyword evidence="4 8" id="KW-0812">Transmembrane</keyword>
<comment type="similarity">
    <text evidence="2">Belongs to the major facilitator superfamily. Sugar transporter (TC 2.A.1.1) family.</text>
</comment>
<feature type="domain" description="Major facilitator superfamily (MFS) profile" evidence="9">
    <location>
        <begin position="31"/>
        <end position="456"/>
    </location>
</feature>
<dbReference type="InterPro" id="IPR050360">
    <property type="entry name" value="MFS_Sugar_Transporters"/>
</dbReference>
<dbReference type="InterPro" id="IPR036259">
    <property type="entry name" value="MFS_trans_sf"/>
</dbReference>
<evidence type="ECO:0000259" key="9">
    <source>
        <dbReference type="PROSITE" id="PS50850"/>
    </source>
</evidence>
<feature type="transmembrane region" description="Helical" evidence="8">
    <location>
        <begin position="189"/>
        <end position="210"/>
    </location>
</feature>
<dbReference type="GO" id="GO:0005351">
    <property type="term" value="F:carbohydrate:proton symporter activity"/>
    <property type="evidence" value="ECO:0007669"/>
    <property type="project" value="TreeGrafter"/>
</dbReference>
<evidence type="ECO:0000313" key="11">
    <source>
        <dbReference type="Proteomes" id="UP000053611"/>
    </source>
</evidence>
<dbReference type="GeneID" id="28985856"/>
<dbReference type="PANTHER" id="PTHR48022">
    <property type="entry name" value="PLASTIDIC GLUCOSE TRANSPORTER 4"/>
    <property type="match status" value="1"/>
</dbReference>
<evidence type="ECO:0000256" key="4">
    <source>
        <dbReference type="ARBA" id="ARBA00022692"/>
    </source>
</evidence>
<feature type="transmembrane region" description="Helical" evidence="8">
    <location>
        <begin position="162"/>
        <end position="183"/>
    </location>
</feature>
<evidence type="ECO:0000256" key="1">
    <source>
        <dbReference type="ARBA" id="ARBA00004141"/>
    </source>
</evidence>
<reference evidence="10 11" key="1">
    <citation type="submission" date="2015-03" db="EMBL/GenBank/DDBJ databases">
        <title>Genomics and transcriptomics of the oil-accumulating basidiomycete yeast T. oleaginosus allow insights into substrate utilization and the diverse evolutionary trajectories of mating systems in fungi.</title>
        <authorList>
            <consortium name="DOE Joint Genome Institute"/>
            <person name="Kourist R."/>
            <person name="Kracht O."/>
            <person name="Bracharz F."/>
            <person name="Lipzen A."/>
            <person name="Nolan M."/>
            <person name="Ohm R."/>
            <person name="Grigoriev I."/>
            <person name="Sun S."/>
            <person name="Heitman J."/>
            <person name="Bruck T."/>
            <person name="Nowrousian M."/>
        </authorList>
    </citation>
    <scope>NUCLEOTIDE SEQUENCE [LARGE SCALE GENOMIC DNA]</scope>
    <source>
        <strain evidence="10 11">IBC0246</strain>
    </source>
</reference>
<feature type="transmembrane region" description="Helical" evidence="8">
    <location>
        <begin position="280"/>
        <end position="301"/>
    </location>
</feature>
<dbReference type="Gene3D" id="1.20.1250.20">
    <property type="entry name" value="MFS general substrate transporter like domains"/>
    <property type="match status" value="1"/>
</dbReference>
<dbReference type="Pfam" id="PF00083">
    <property type="entry name" value="Sugar_tr"/>
    <property type="match status" value="1"/>
</dbReference>
<dbReference type="RefSeq" id="XP_018280310.1">
    <property type="nucleotide sequence ID" value="XM_018425253.1"/>
</dbReference>
<feature type="transmembrane region" description="Helical" evidence="8">
    <location>
        <begin position="433"/>
        <end position="452"/>
    </location>
</feature>
<evidence type="ECO:0000256" key="7">
    <source>
        <dbReference type="SAM" id="MobiDB-lite"/>
    </source>
</evidence>
<evidence type="ECO:0000313" key="10">
    <source>
        <dbReference type="EMBL" id="KLT43819.1"/>
    </source>
</evidence>
<evidence type="ECO:0000256" key="8">
    <source>
        <dbReference type="SAM" id="Phobius"/>
    </source>
</evidence>
<organism evidence="10 11">
    <name type="scientific">Cutaneotrichosporon oleaginosum</name>
    <dbReference type="NCBI Taxonomy" id="879819"/>
    <lineage>
        <taxon>Eukaryota</taxon>
        <taxon>Fungi</taxon>
        <taxon>Dikarya</taxon>
        <taxon>Basidiomycota</taxon>
        <taxon>Agaricomycotina</taxon>
        <taxon>Tremellomycetes</taxon>
        <taxon>Trichosporonales</taxon>
        <taxon>Trichosporonaceae</taxon>
        <taxon>Cutaneotrichosporon</taxon>
    </lineage>
</organism>
<dbReference type="InterPro" id="IPR005828">
    <property type="entry name" value="MFS_sugar_transport-like"/>
</dbReference>
<dbReference type="PROSITE" id="PS50850">
    <property type="entry name" value="MFS"/>
    <property type="match status" value="1"/>
</dbReference>
<gene>
    <name evidence="10" type="ORF">CC85DRAFT_300991</name>
</gene>
<dbReference type="FunFam" id="1.20.1250.20:FF:000134">
    <property type="entry name" value="MFS sugar transporter protein"/>
    <property type="match status" value="1"/>
</dbReference>
<dbReference type="OrthoDB" id="6133115at2759"/>
<evidence type="ECO:0000256" key="3">
    <source>
        <dbReference type="ARBA" id="ARBA00022448"/>
    </source>
</evidence>
<feature type="compositionally biased region" description="Basic and acidic residues" evidence="7">
    <location>
        <begin position="507"/>
        <end position="519"/>
    </location>
</feature>
<evidence type="ECO:0000256" key="5">
    <source>
        <dbReference type="ARBA" id="ARBA00022989"/>
    </source>
</evidence>
<dbReference type="InterPro" id="IPR020846">
    <property type="entry name" value="MFS_dom"/>
</dbReference>
<protein>
    <submittedName>
        <fullName evidence="10">General substrate transporter</fullName>
    </submittedName>
</protein>
<evidence type="ECO:0000256" key="2">
    <source>
        <dbReference type="ARBA" id="ARBA00010992"/>
    </source>
</evidence>
<evidence type="ECO:0000256" key="6">
    <source>
        <dbReference type="ARBA" id="ARBA00023136"/>
    </source>
</evidence>
<keyword evidence="11" id="KW-1185">Reference proteome</keyword>
<feature type="transmembrane region" description="Helical" evidence="8">
    <location>
        <begin position="403"/>
        <end position="421"/>
    </location>
</feature>
<name>A0A0J1B7S9_9TREE</name>
<keyword evidence="5 8" id="KW-1133">Transmembrane helix</keyword>
<dbReference type="EMBL" id="KQ087191">
    <property type="protein sequence ID" value="KLT43819.1"/>
    <property type="molecule type" value="Genomic_DNA"/>
</dbReference>
<dbReference type="GO" id="GO:0016020">
    <property type="term" value="C:membrane"/>
    <property type="evidence" value="ECO:0007669"/>
    <property type="project" value="UniProtKB-SubCell"/>
</dbReference>
<feature type="transmembrane region" description="Helical" evidence="8">
    <location>
        <begin position="68"/>
        <end position="88"/>
    </location>
</feature>
<feature type="transmembrane region" description="Helical" evidence="8">
    <location>
        <begin position="28"/>
        <end position="44"/>
    </location>
</feature>